<dbReference type="InterPro" id="IPR014711">
    <property type="entry name" value="TopoI_cat_a-hlx-sub_euk"/>
</dbReference>
<dbReference type="InterPro" id="IPR001631">
    <property type="entry name" value="TopoI"/>
</dbReference>
<evidence type="ECO:0000256" key="4">
    <source>
        <dbReference type="ARBA" id="ARBA00023029"/>
    </source>
</evidence>
<dbReference type="KEGG" id="daur:Daura_13025"/>
<protein>
    <recommendedName>
        <fullName evidence="3">DNA topoisomerase</fullName>
        <ecNumber evidence="3">5.6.2.1</ecNumber>
    </recommendedName>
</protein>
<feature type="domain" description="DNA topoisomerase I catalytic core eukaryotic-type" evidence="8">
    <location>
        <begin position="83"/>
        <end position="282"/>
    </location>
</feature>
<dbReference type="Proteomes" id="UP001058003">
    <property type="component" value="Chromosome"/>
</dbReference>
<dbReference type="Gene3D" id="3.90.15.10">
    <property type="entry name" value="Topoisomerase I, Chain A, domain 3"/>
    <property type="match status" value="1"/>
</dbReference>
<keyword evidence="4" id="KW-0799">Topoisomerase</keyword>
<feature type="region of interest" description="Disordered" evidence="7">
    <location>
        <begin position="1"/>
        <end position="25"/>
    </location>
</feature>
<accession>A0A9Q9IK08</accession>
<evidence type="ECO:0000256" key="6">
    <source>
        <dbReference type="ARBA" id="ARBA00023235"/>
    </source>
</evidence>
<reference evidence="10" key="1">
    <citation type="submission" date="2021-04" db="EMBL/GenBank/DDBJ databases">
        <title>Dactylosporangium aurantiacum NRRL B-8018 full assembly.</title>
        <authorList>
            <person name="Hartkoorn R.C."/>
            <person name="Beaudoing E."/>
            <person name="Hot D."/>
        </authorList>
    </citation>
    <scope>NUCLEOTIDE SEQUENCE</scope>
    <source>
        <strain evidence="10">NRRL B-8018</strain>
    </source>
</reference>
<sequence length="325" mass="36150">MRLRRSTPGKGGYRRKGRGRGFSYHHADGAAVTDRAELDRIKALVIPPAWRDVWISDDPRGHIQAVGTDAAGRRQYRYHDVWRVKRDAAKFDHVLEVGERLPHIRKQVDADLHTRGFGRDRILAVAVRLLDVGCFRIGGEAYAAGEEGTFGLATLQREHVAVPRGTVRFCYPAKGGIERSVDVTDPDVGAVLRKLLRQDTGQEELLVYRDGRRWADVRSGDINAYLRDVGGIEISAKDFRTWHGTVLAARLLAREPRVTKRAVPRVMREVSEFLGNTPAVARASYVDPRVVDLYSGGVTIPKAATATRERSEAAVLELLADTSGR</sequence>
<dbReference type="EMBL" id="CP073767">
    <property type="protein sequence ID" value="UWZ57001.1"/>
    <property type="molecule type" value="Genomic_DNA"/>
</dbReference>
<dbReference type="EC" id="5.6.2.1" evidence="3"/>
<dbReference type="SUPFAM" id="SSF56349">
    <property type="entry name" value="DNA breaking-rejoining enzymes"/>
    <property type="match status" value="1"/>
</dbReference>
<dbReference type="GO" id="GO:0003917">
    <property type="term" value="F:DNA topoisomerase type I (single strand cut, ATP-independent) activity"/>
    <property type="evidence" value="ECO:0007669"/>
    <property type="project" value="UniProtKB-EC"/>
</dbReference>
<dbReference type="OrthoDB" id="9778962at2"/>
<name>A0A9Q9IK08_9ACTN</name>
<dbReference type="RefSeq" id="WP_033361523.1">
    <property type="nucleotide sequence ID" value="NZ_CP073767.1"/>
</dbReference>
<proteinExistence type="inferred from homology"/>
<dbReference type="InterPro" id="IPR011010">
    <property type="entry name" value="DNA_brk_join_enz"/>
</dbReference>
<dbReference type="GO" id="GO:0003677">
    <property type="term" value="F:DNA binding"/>
    <property type="evidence" value="ECO:0007669"/>
    <property type="project" value="UniProtKB-KW"/>
</dbReference>
<dbReference type="AlphaFoldDB" id="A0A9Q9IK08"/>
<dbReference type="SUPFAM" id="SSF55869">
    <property type="entry name" value="DNA topoisomerase I domain"/>
    <property type="match status" value="1"/>
</dbReference>
<dbReference type="Pfam" id="PF21338">
    <property type="entry name" value="Top1B_N_bact"/>
    <property type="match status" value="1"/>
</dbReference>
<dbReference type="GO" id="GO:0006265">
    <property type="term" value="P:DNA topological change"/>
    <property type="evidence" value="ECO:0007669"/>
    <property type="project" value="InterPro"/>
</dbReference>
<dbReference type="InterPro" id="IPR049331">
    <property type="entry name" value="Top1B_N_bact"/>
</dbReference>
<organism evidence="10 11">
    <name type="scientific">Dactylosporangium aurantiacum</name>
    <dbReference type="NCBI Taxonomy" id="35754"/>
    <lineage>
        <taxon>Bacteria</taxon>
        <taxon>Bacillati</taxon>
        <taxon>Actinomycetota</taxon>
        <taxon>Actinomycetes</taxon>
        <taxon>Micromonosporales</taxon>
        <taxon>Micromonosporaceae</taxon>
        <taxon>Dactylosporangium</taxon>
    </lineage>
</organism>
<feature type="compositionally biased region" description="Basic residues" evidence="7">
    <location>
        <begin position="1"/>
        <end position="19"/>
    </location>
</feature>
<evidence type="ECO:0000259" key="9">
    <source>
        <dbReference type="Pfam" id="PF21338"/>
    </source>
</evidence>
<keyword evidence="11" id="KW-1185">Reference proteome</keyword>
<comment type="similarity">
    <text evidence="2">Belongs to the type IB topoisomerase family.</text>
</comment>
<evidence type="ECO:0000256" key="7">
    <source>
        <dbReference type="SAM" id="MobiDB-lite"/>
    </source>
</evidence>
<dbReference type="Gene3D" id="1.10.132.120">
    <property type="match status" value="1"/>
</dbReference>
<dbReference type="PRINTS" id="PR00416">
    <property type="entry name" value="EUTPISMRASEI"/>
</dbReference>
<dbReference type="InterPro" id="IPR035447">
    <property type="entry name" value="DNA_topo_I_N_sf"/>
</dbReference>
<evidence type="ECO:0000313" key="11">
    <source>
        <dbReference type="Proteomes" id="UP001058003"/>
    </source>
</evidence>
<keyword evidence="6" id="KW-0413">Isomerase</keyword>
<evidence type="ECO:0000256" key="5">
    <source>
        <dbReference type="ARBA" id="ARBA00023125"/>
    </source>
</evidence>
<evidence type="ECO:0000256" key="1">
    <source>
        <dbReference type="ARBA" id="ARBA00000213"/>
    </source>
</evidence>
<feature type="domain" description="DNA topoisomerase IB N-terminal" evidence="9">
    <location>
        <begin position="21"/>
        <end position="69"/>
    </location>
</feature>
<dbReference type="Pfam" id="PF01028">
    <property type="entry name" value="Topoisom_I"/>
    <property type="match status" value="1"/>
</dbReference>
<evidence type="ECO:0000259" key="8">
    <source>
        <dbReference type="Pfam" id="PF01028"/>
    </source>
</evidence>
<dbReference type="PROSITE" id="PS52038">
    <property type="entry name" value="TOPO_IB_2"/>
    <property type="match status" value="1"/>
</dbReference>
<dbReference type="Gene3D" id="3.30.66.10">
    <property type="entry name" value="DNA topoisomerase I domain"/>
    <property type="match status" value="1"/>
</dbReference>
<evidence type="ECO:0000313" key="10">
    <source>
        <dbReference type="EMBL" id="UWZ57001.1"/>
    </source>
</evidence>
<comment type="catalytic activity">
    <reaction evidence="1">
        <text>ATP-independent breakage of single-stranded DNA, followed by passage and rejoining.</text>
        <dbReference type="EC" id="5.6.2.1"/>
    </reaction>
</comment>
<dbReference type="InterPro" id="IPR013500">
    <property type="entry name" value="TopoI_cat_euk"/>
</dbReference>
<gene>
    <name evidence="10" type="ORF">Daura_13025</name>
</gene>
<evidence type="ECO:0000256" key="3">
    <source>
        <dbReference type="ARBA" id="ARBA00012891"/>
    </source>
</evidence>
<evidence type="ECO:0000256" key="2">
    <source>
        <dbReference type="ARBA" id="ARBA00006645"/>
    </source>
</evidence>
<keyword evidence="5" id="KW-0238">DNA-binding</keyword>